<proteinExistence type="predicted"/>
<dbReference type="EMBL" id="CACRUG010000006">
    <property type="protein sequence ID" value="VYU04448.1"/>
    <property type="molecule type" value="Genomic_DNA"/>
</dbReference>
<name>A0A6N3BP47_VEIPA</name>
<reference evidence="1" key="1">
    <citation type="submission" date="2019-11" db="EMBL/GenBank/DDBJ databases">
        <authorList>
            <person name="Feng L."/>
        </authorList>
    </citation>
    <scope>NUCLEOTIDE SEQUENCE</scope>
    <source>
        <strain evidence="1">VparvulaLFYP99</strain>
    </source>
</reference>
<accession>A0A6N3BP47</accession>
<dbReference type="InterPro" id="IPR024291">
    <property type="entry name" value="DUF3829"/>
</dbReference>
<gene>
    <name evidence="1" type="ORF">VPLFYP99_01834</name>
</gene>
<sequence length="271" mass="31138">MSELWQGTEQSRKEIAQRSEQDQVQLFNQYVKAVSRYNRMAVMFDYANTPTLNELKAGQHLTVFNAPNFKQLQKELEEAKQAGIPYDEMKEPLDKLLSKLNEITPVAEELDAYYKSKGYTTDNYAKEQQLGPKYVQLYEQFVPIYADFDNVMHKINTDRLQQRLQQLRDAGKKNAAAAQEVHLRLTAVLEKIDSEKQLDVNAINQELQAIGDISNGITSPKYDSVKTSVNSTIGAIRTYMGSKQDNDYNRMIEAYNHYISNLNTTNMNELD</sequence>
<organism evidence="1">
    <name type="scientific">Veillonella parvula</name>
    <name type="common">Staphylococcus parvulus</name>
    <dbReference type="NCBI Taxonomy" id="29466"/>
    <lineage>
        <taxon>Bacteria</taxon>
        <taxon>Bacillati</taxon>
        <taxon>Bacillota</taxon>
        <taxon>Negativicutes</taxon>
        <taxon>Veillonellales</taxon>
        <taxon>Veillonellaceae</taxon>
        <taxon>Veillonella</taxon>
    </lineage>
</organism>
<evidence type="ECO:0008006" key="2">
    <source>
        <dbReference type="Google" id="ProtNLM"/>
    </source>
</evidence>
<evidence type="ECO:0000313" key="1">
    <source>
        <dbReference type="EMBL" id="VYU04448.1"/>
    </source>
</evidence>
<protein>
    <recommendedName>
        <fullName evidence="2">DUF3829 domain-containing protein</fullName>
    </recommendedName>
</protein>
<dbReference type="Pfam" id="PF12889">
    <property type="entry name" value="DUF3829"/>
    <property type="match status" value="1"/>
</dbReference>
<dbReference type="AlphaFoldDB" id="A0A6N3BP47"/>